<dbReference type="PANTHER" id="PTHR10357:SF179">
    <property type="entry name" value="NEUTRAL AND BASIC AMINO ACID TRANSPORT PROTEIN RBAT"/>
    <property type="match status" value="1"/>
</dbReference>
<proteinExistence type="inferred from homology"/>
<keyword evidence="2" id="KW-0378">Hydrolase</keyword>
<keyword evidence="6" id="KW-1185">Reference proteome</keyword>
<name>A0A142JK37_9BURK</name>
<dbReference type="GO" id="GO:0009313">
    <property type="term" value="P:oligosaccharide catabolic process"/>
    <property type="evidence" value="ECO:0007669"/>
    <property type="project" value="TreeGrafter"/>
</dbReference>
<dbReference type="Proteomes" id="UP000075238">
    <property type="component" value="Chromosome 1"/>
</dbReference>
<dbReference type="Gene3D" id="3.20.20.80">
    <property type="entry name" value="Glycosidases"/>
    <property type="match status" value="2"/>
</dbReference>
<evidence type="ECO:0000313" key="6">
    <source>
        <dbReference type="Proteomes" id="UP000075238"/>
    </source>
</evidence>
<dbReference type="InterPro" id="IPR017853">
    <property type="entry name" value="GH"/>
</dbReference>
<dbReference type="Pfam" id="PF00128">
    <property type="entry name" value="Alpha-amylase"/>
    <property type="match status" value="1"/>
</dbReference>
<feature type="domain" description="Glycosyl hydrolase family 13 catalytic" evidence="4">
    <location>
        <begin position="30"/>
        <end position="389"/>
    </location>
</feature>
<dbReference type="OrthoDB" id="9805159at2"/>
<evidence type="ECO:0000256" key="3">
    <source>
        <dbReference type="ARBA" id="ARBA00023295"/>
    </source>
</evidence>
<organism evidence="5 6">
    <name type="scientific">Cupriavidus nantongensis</name>
    <dbReference type="NCBI Taxonomy" id="1796606"/>
    <lineage>
        <taxon>Bacteria</taxon>
        <taxon>Pseudomonadati</taxon>
        <taxon>Pseudomonadota</taxon>
        <taxon>Betaproteobacteria</taxon>
        <taxon>Burkholderiales</taxon>
        <taxon>Burkholderiaceae</taxon>
        <taxon>Cupriavidus</taxon>
    </lineage>
</organism>
<dbReference type="KEGG" id="cnan:A2G96_12280"/>
<dbReference type="SUPFAM" id="SSF51011">
    <property type="entry name" value="Glycosyl hydrolase domain"/>
    <property type="match status" value="1"/>
</dbReference>
<dbReference type="FunFam" id="3.90.400.10:FF:000002">
    <property type="entry name" value="Sucrose isomerase"/>
    <property type="match status" value="1"/>
</dbReference>
<reference evidence="5 6" key="1">
    <citation type="submission" date="2016-03" db="EMBL/GenBank/DDBJ databases">
        <title>Complete genome sequence of a novel chlorpyrifos degrading bacterium, Cupriavidus nantongensis sp. X1.</title>
        <authorList>
            <person name="Fang L."/>
        </authorList>
    </citation>
    <scope>NUCLEOTIDE SEQUENCE [LARGE SCALE GENOMIC DNA]</scope>
    <source>
        <strain evidence="5 6">X1</strain>
    </source>
</reference>
<evidence type="ECO:0000256" key="1">
    <source>
        <dbReference type="ARBA" id="ARBA00008061"/>
    </source>
</evidence>
<sequence>MAEDRTPVSENPLPAVADEPPWWQDAIVYQIYPRSFADGNGDGVGDLRGIAARLDHVCWLGADTIWLSPVFRSPMADAGYDISDYCDIDPLFGTLADMQALLDAAHARGLRVLLDFVPNHTSDQHPWFVASRSARDHPKRDWYIWRDQPNDWRAAIGAGSAWTWDAHSGQYYLHLFLPQQPDLNWRNPEVVAAMHGVLRFWLDRGVDGFRIDVAHCVGKDPSFADHPRCLAGEPLAHFNDDPYSHEVLRGIRRLVDSYPGHRVLVGEVNIRSTATVVQYYGAGDELHLSFNFPPLDAPWDPVVFRTCIREVDALLQPAQAWPTWVLSNHDNERHRTRYGGSLCRARAAALMLLTLRGTPFLFQGEELGLQDCVTLPHERVDPGGRDGSRAPLPWLQAPPHGWDGARPWLPFPPDAGELSVATQRARADSILHLYRALIAQRRASPALRRGSWEELPSPPEVLAYRRRHGDDVRVACINFSAQRQTLALAGQWQVLADSDGVPVPRRFAGELLSDQALLLQPVEAAS</sequence>
<dbReference type="SUPFAM" id="SSF51445">
    <property type="entry name" value="(Trans)glycosidases"/>
    <property type="match status" value="1"/>
</dbReference>
<dbReference type="EMBL" id="CP014844">
    <property type="protein sequence ID" value="AMR78449.1"/>
    <property type="molecule type" value="Genomic_DNA"/>
</dbReference>
<comment type="similarity">
    <text evidence="1">Belongs to the glycosyl hydrolase 13 family.</text>
</comment>
<dbReference type="PANTHER" id="PTHR10357">
    <property type="entry name" value="ALPHA-AMYLASE FAMILY MEMBER"/>
    <property type="match status" value="1"/>
</dbReference>
<dbReference type="InterPro" id="IPR045857">
    <property type="entry name" value="O16G_dom_2"/>
</dbReference>
<evidence type="ECO:0000313" key="5">
    <source>
        <dbReference type="EMBL" id="AMR78449.1"/>
    </source>
</evidence>
<dbReference type="AlphaFoldDB" id="A0A142JK37"/>
<evidence type="ECO:0000256" key="2">
    <source>
        <dbReference type="ARBA" id="ARBA00022801"/>
    </source>
</evidence>
<dbReference type="STRING" id="1796606.A2G96_12280"/>
<dbReference type="Gene3D" id="3.90.400.10">
    <property type="entry name" value="Oligo-1,6-glucosidase, Domain 2"/>
    <property type="match status" value="1"/>
</dbReference>
<dbReference type="RefSeq" id="WP_062799528.1">
    <property type="nucleotide sequence ID" value="NZ_CP014844.1"/>
</dbReference>
<dbReference type="InterPro" id="IPR006047">
    <property type="entry name" value="GH13_cat_dom"/>
</dbReference>
<dbReference type="SMART" id="SM00642">
    <property type="entry name" value="Aamy"/>
    <property type="match status" value="1"/>
</dbReference>
<keyword evidence="3" id="KW-0326">Glycosidase</keyword>
<evidence type="ECO:0000259" key="4">
    <source>
        <dbReference type="SMART" id="SM00642"/>
    </source>
</evidence>
<dbReference type="GO" id="GO:0004556">
    <property type="term" value="F:alpha-amylase activity"/>
    <property type="evidence" value="ECO:0007669"/>
    <property type="project" value="TreeGrafter"/>
</dbReference>
<gene>
    <name evidence="5" type="ORF">A2G96_12280</name>
</gene>
<accession>A0A142JK37</accession>
<protein>
    <submittedName>
        <fullName evidence="5">Alpha-amylase</fullName>
    </submittedName>
</protein>